<dbReference type="Proteomes" id="UP001165663">
    <property type="component" value="Unassembled WGS sequence"/>
</dbReference>
<evidence type="ECO:0000313" key="4">
    <source>
        <dbReference type="Proteomes" id="UP001064782"/>
    </source>
</evidence>
<feature type="transmembrane region" description="Helical" evidence="1">
    <location>
        <begin position="254"/>
        <end position="271"/>
    </location>
</feature>
<feature type="transmembrane region" description="Helical" evidence="1">
    <location>
        <begin position="170"/>
        <end position="188"/>
    </location>
</feature>
<keyword evidence="4" id="KW-1185">Reference proteome</keyword>
<feature type="transmembrane region" description="Helical" evidence="1">
    <location>
        <begin position="295"/>
        <end position="315"/>
    </location>
</feature>
<name>A0A9P3UVH5_9MYCO</name>
<feature type="transmembrane region" description="Helical" evidence="1">
    <location>
        <begin position="78"/>
        <end position="96"/>
    </location>
</feature>
<reference evidence="3" key="1">
    <citation type="submission" date="2022-08" db="EMBL/GenBank/DDBJ databases">
        <title>Mycobacterium kiyosense sp. nov., scotochromogenic slow-glowing species isolated from respiratory specimens.</title>
        <authorList>
            <person name="Fukano H."/>
            <person name="Kazumi Y."/>
            <person name="Sakagami N."/>
            <person name="Ato M."/>
            <person name="Mitarai S."/>
            <person name="Hoshino Y."/>
        </authorList>
    </citation>
    <scope>NUCLEOTIDE SEQUENCE</scope>
    <source>
        <strain evidence="3">1413</strain>
        <strain evidence="2">SRL2020-028</strain>
    </source>
</reference>
<sequence>MSISLGTGARDQSAAVADIARPVDPEVGRRRCRPVLWWAAFGSFWLAFMAFVLVRWITGPYFQRVPVGPSDPPMYMKVFLMTLQVTMIPAMAALLWQFVIRPWRRERTVTVDGALTLAFCTLFFQDPLSNYFGPWITYNSWSFNRGSWVTSVPGWLSFGAPGATVVEPPMTIIGLYVVIMTIAVRIGVATLRRVSGRWPRLGQVGRALICWAVMFAFDVVFEGVIFMPLGVWTYAGGHFNIFADRYHAFPLHEAFLVGILLTAYTFLRFNLDDRGRTLVERGSERVKASPAGHGVIRALSIIGAVNMIFLAVYTLPHLFVGAHSRTWNEDIQRRSYFLDGICGAGTGRACPGPAVPLVRNDNSGGDGGSAYVGSDGRLHIPAGTVLPSQVPLQVAPTPAPGRR</sequence>
<feature type="transmembrane region" description="Helical" evidence="1">
    <location>
        <begin position="35"/>
        <end position="58"/>
    </location>
</feature>
<dbReference type="RefSeq" id="WP_236977259.1">
    <property type="nucleotide sequence ID" value="NZ_BRXE01000001.1"/>
</dbReference>
<dbReference type="InterPro" id="IPR033459">
    <property type="entry name" value="AveC-like"/>
</dbReference>
<dbReference type="Proteomes" id="UP001064782">
    <property type="component" value="Unassembled WGS sequence"/>
</dbReference>
<keyword evidence="1" id="KW-1133">Transmembrane helix</keyword>
<dbReference type="EMBL" id="BRZI01000002">
    <property type="protein sequence ID" value="GLD28694.1"/>
    <property type="molecule type" value="Genomic_DNA"/>
</dbReference>
<keyword evidence="1" id="KW-0812">Transmembrane</keyword>
<evidence type="ECO:0000313" key="2">
    <source>
        <dbReference type="EMBL" id="GLB80890.1"/>
    </source>
</evidence>
<comment type="caution">
    <text evidence="3">The sequence shown here is derived from an EMBL/GenBank/DDBJ whole genome shotgun (WGS) entry which is preliminary data.</text>
</comment>
<dbReference type="GeneID" id="83627223"/>
<protein>
    <submittedName>
        <fullName evidence="3">DUF5135 domain-containing protein</fullName>
    </submittedName>
</protein>
<proteinExistence type="predicted"/>
<organism evidence="3 4">
    <name type="scientific">Mycobacterium kiyosense</name>
    <dbReference type="NCBI Taxonomy" id="2871094"/>
    <lineage>
        <taxon>Bacteria</taxon>
        <taxon>Bacillati</taxon>
        <taxon>Actinomycetota</taxon>
        <taxon>Actinomycetes</taxon>
        <taxon>Mycobacteriales</taxon>
        <taxon>Mycobacteriaceae</taxon>
        <taxon>Mycobacterium</taxon>
    </lineage>
</organism>
<keyword evidence="1" id="KW-0472">Membrane</keyword>
<dbReference type="Pfam" id="PF17198">
    <property type="entry name" value="AveC_like"/>
    <property type="match status" value="1"/>
</dbReference>
<evidence type="ECO:0000256" key="1">
    <source>
        <dbReference type="SAM" id="Phobius"/>
    </source>
</evidence>
<feature type="transmembrane region" description="Helical" evidence="1">
    <location>
        <begin position="208"/>
        <end position="234"/>
    </location>
</feature>
<evidence type="ECO:0000313" key="3">
    <source>
        <dbReference type="EMBL" id="GLD28694.1"/>
    </source>
</evidence>
<dbReference type="EMBL" id="BRXE01000001">
    <property type="protein sequence ID" value="GLB80890.1"/>
    <property type="molecule type" value="Genomic_DNA"/>
</dbReference>
<accession>A0A9P3UVH5</accession>
<gene>
    <name evidence="3" type="ORF">Mkiyose1413_05770</name>
    <name evidence="2" type="ORF">SRL2020028_01460</name>
</gene>
<feature type="transmembrane region" description="Helical" evidence="1">
    <location>
        <begin position="108"/>
        <end position="125"/>
    </location>
</feature>
<dbReference type="AlphaFoldDB" id="A0A9P3UVH5"/>